<keyword evidence="1" id="KW-0863">Zinc-finger</keyword>
<dbReference type="Pfam" id="PF00098">
    <property type="entry name" value="zf-CCHC"/>
    <property type="match status" value="2"/>
</dbReference>
<gene>
    <name evidence="4" type="ORF">Cfor_10172</name>
</gene>
<dbReference type="EMBL" id="BLKM01000200">
    <property type="protein sequence ID" value="GFG30187.1"/>
    <property type="molecule type" value="Genomic_DNA"/>
</dbReference>
<dbReference type="Gene3D" id="4.10.60.10">
    <property type="entry name" value="Zinc finger, CCHC-type"/>
    <property type="match status" value="1"/>
</dbReference>
<name>A0A6L2PJH3_COPFO</name>
<accession>A0A6L2PJH3</accession>
<dbReference type="InParanoid" id="A0A6L2PJH3"/>
<dbReference type="AlphaFoldDB" id="A0A6L2PJH3"/>
<evidence type="ECO:0000256" key="1">
    <source>
        <dbReference type="PROSITE-ProRule" id="PRU00047"/>
    </source>
</evidence>
<keyword evidence="5" id="KW-1185">Reference proteome</keyword>
<reference evidence="5" key="1">
    <citation type="submission" date="2020-01" db="EMBL/GenBank/DDBJ databases">
        <title>Draft genome sequence of the Termite Coptotermes fromosanus.</title>
        <authorList>
            <person name="Itakura S."/>
            <person name="Yosikawa Y."/>
            <person name="Umezawa K."/>
        </authorList>
    </citation>
    <scope>NUCLEOTIDE SEQUENCE [LARGE SCALE GENOMIC DNA]</scope>
</reference>
<feature type="compositionally biased region" description="Basic and acidic residues" evidence="2">
    <location>
        <begin position="81"/>
        <end position="94"/>
    </location>
</feature>
<comment type="caution">
    <text evidence="4">The sequence shown here is derived from an EMBL/GenBank/DDBJ whole genome shotgun (WGS) entry which is preliminary data.</text>
</comment>
<keyword evidence="1" id="KW-0479">Metal-binding</keyword>
<organism evidence="4 5">
    <name type="scientific">Coptotermes formosanus</name>
    <name type="common">Formosan subterranean termite</name>
    <dbReference type="NCBI Taxonomy" id="36987"/>
    <lineage>
        <taxon>Eukaryota</taxon>
        <taxon>Metazoa</taxon>
        <taxon>Ecdysozoa</taxon>
        <taxon>Arthropoda</taxon>
        <taxon>Hexapoda</taxon>
        <taxon>Insecta</taxon>
        <taxon>Pterygota</taxon>
        <taxon>Neoptera</taxon>
        <taxon>Polyneoptera</taxon>
        <taxon>Dictyoptera</taxon>
        <taxon>Blattodea</taxon>
        <taxon>Blattoidea</taxon>
        <taxon>Termitoidae</taxon>
        <taxon>Rhinotermitidae</taxon>
        <taxon>Coptotermes</taxon>
    </lineage>
</organism>
<dbReference type="Proteomes" id="UP000502823">
    <property type="component" value="Unassembled WGS sequence"/>
</dbReference>
<dbReference type="InterPro" id="IPR001878">
    <property type="entry name" value="Znf_CCHC"/>
</dbReference>
<feature type="domain" description="CCHC-type" evidence="3">
    <location>
        <begin position="71"/>
        <end position="87"/>
    </location>
</feature>
<evidence type="ECO:0000313" key="4">
    <source>
        <dbReference type="EMBL" id="GFG30187.1"/>
    </source>
</evidence>
<proteinExistence type="predicted"/>
<dbReference type="InterPro" id="IPR036875">
    <property type="entry name" value="Znf_CCHC_sf"/>
</dbReference>
<dbReference type="OrthoDB" id="116216at2759"/>
<dbReference type="GO" id="GO:0008270">
    <property type="term" value="F:zinc ion binding"/>
    <property type="evidence" value="ECO:0007669"/>
    <property type="project" value="UniProtKB-KW"/>
</dbReference>
<protein>
    <recommendedName>
        <fullName evidence="3">CCHC-type domain-containing protein</fullName>
    </recommendedName>
</protein>
<feature type="domain" description="CCHC-type" evidence="3">
    <location>
        <begin position="129"/>
        <end position="144"/>
    </location>
</feature>
<evidence type="ECO:0000256" key="2">
    <source>
        <dbReference type="SAM" id="MobiDB-lite"/>
    </source>
</evidence>
<sequence length="158" mass="18200">MEARIRELEEQLRNLSLGRVKDLSLASNIKEWAGSTVEEALRISEIIYRAVEMENKEKKKKVFSFRTETMKCFNCGKIGHMKRDCRSPHRDASSKPKYASSAPRRQPPSSKSPESDERKNAKFRANVTCWRCNTPGHVAKYCRKQLRANRKGNLGDLN</sequence>
<feature type="region of interest" description="Disordered" evidence="2">
    <location>
        <begin position="79"/>
        <end position="120"/>
    </location>
</feature>
<keyword evidence="1" id="KW-0862">Zinc</keyword>
<feature type="compositionally biased region" description="Low complexity" evidence="2">
    <location>
        <begin position="95"/>
        <end position="112"/>
    </location>
</feature>
<dbReference type="SMART" id="SM00343">
    <property type="entry name" value="ZnF_C2HC"/>
    <property type="match status" value="2"/>
</dbReference>
<dbReference type="SUPFAM" id="SSF57756">
    <property type="entry name" value="Retrovirus zinc finger-like domains"/>
    <property type="match status" value="2"/>
</dbReference>
<dbReference type="PROSITE" id="PS50158">
    <property type="entry name" value="ZF_CCHC"/>
    <property type="match status" value="2"/>
</dbReference>
<dbReference type="GO" id="GO:0003676">
    <property type="term" value="F:nucleic acid binding"/>
    <property type="evidence" value="ECO:0007669"/>
    <property type="project" value="InterPro"/>
</dbReference>
<evidence type="ECO:0000259" key="3">
    <source>
        <dbReference type="PROSITE" id="PS50158"/>
    </source>
</evidence>
<evidence type="ECO:0000313" key="5">
    <source>
        <dbReference type="Proteomes" id="UP000502823"/>
    </source>
</evidence>